<dbReference type="Proteomes" id="UP000887572">
    <property type="component" value="Unplaced"/>
</dbReference>
<evidence type="ECO:0000259" key="2">
    <source>
        <dbReference type="Pfam" id="PF07245"/>
    </source>
</evidence>
<reference evidence="4" key="1">
    <citation type="submission" date="2022-11" db="UniProtKB">
        <authorList>
            <consortium name="WormBaseParasite"/>
        </authorList>
    </citation>
    <scope>IDENTIFICATION</scope>
</reference>
<protein>
    <submittedName>
        <fullName evidence="4">Phlebovirus glycoprotein G2 fusion domain-containing protein</fullName>
    </submittedName>
</protein>
<accession>A0A914H5B8</accession>
<evidence type="ECO:0000256" key="1">
    <source>
        <dbReference type="SAM" id="MobiDB-lite"/>
    </source>
</evidence>
<evidence type="ECO:0000313" key="4">
    <source>
        <dbReference type="WBParaSite" id="Gr19_v10_g13380.t1"/>
    </source>
</evidence>
<dbReference type="AlphaFoldDB" id="A0A914H5B8"/>
<feature type="compositionally biased region" description="Polar residues" evidence="1">
    <location>
        <begin position="521"/>
        <end position="539"/>
    </location>
</feature>
<evidence type="ECO:0000313" key="3">
    <source>
        <dbReference type="Proteomes" id="UP000887572"/>
    </source>
</evidence>
<keyword evidence="3" id="KW-1185">Reference proteome</keyword>
<feature type="domain" description="Phlebovirus glycoprotein G2 fusion" evidence="2">
    <location>
        <begin position="69"/>
        <end position="367"/>
    </location>
</feature>
<dbReference type="Gene3D" id="2.60.40.3770">
    <property type="match status" value="1"/>
</dbReference>
<dbReference type="WBParaSite" id="Gr19_v10_g13380.t1">
    <property type="protein sequence ID" value="Gr19_v10_g13380.t1"/>
    <property type="gene ID" value="Gr19_v10_g13380"/>
</dbReference>
<proteinExistence type="predicted"/>
<dbReference type="Pfam" id="PF07245">
    <property type="entry name" value="Phlebovirus_G2"/>
    <property type="match status" value="1"/>
</dbReference>
<organism evidence="3 4">
    <name type="scientific">Globodera rostochiensis</name>
    <name type="common">Golden nematode worm</name>
    <name type="synonym">Heterodera rostochiensis</name>
    <dbReference type="NCBI Taxonomy" id="31243"/>
    <lineage>
        <taxon>Eukaryota</taxon>
        <taxon>Metazoa</taxon>
        <taxon>Ecdysozoa</taxon>
        <taxon>Nematoda</taxon>
        <taxon>Chromadorea</taxon>
        <taxon>Rhabditida</taxon>
        <taxon>Tylenchina</taxon>
        <taxon>Tylenchomorpha</taxon>
        <taxon>Tylenchoidea</taxon>
        <taxon>Heteroderidae</taxon>
        <taxon>Heteroderinae</taxon>
        <taxon>Globodera</taxon>
    </lineage>
</organism>
<feature type="region of interest" description="Disordered" evidence="1">
    <location>
        <begin position="521"/>
        <end position="540"/>
    </location>
</feature>
<dbReference type="InterPro" id="IPR009878">
    <property type="entry name" value="Phlebovirus_G2_fusion"/>
</dbReference>
<name>A0A914H5B8_GLORO</name>
<sequence>MFSKTDLWPVVNGRAVVAERGQLGKQCVSNTDQIDYVGIRGPKFANESKEGDSIIGATTASKPLSVVVRSEDCARTPEGLKCAGTAATVLTLLPADQSNSFVIRTVLDELLGAVRLRLASISMICVPRTEQWLRSYAIETAAVKRCPAAGSCNSEYCSSVRSGIKVPELVELNHRPGHSMCMRSSSFWQNACALPSAACLFYRWAAVPTTTTVFEEFGCLEWDLQINAWIELETNDGKLETKELTLHPGVPEEWGNMTISVLPASLPPLPALAAHFLTDGRAMAMVKPIPSDLHCSDEDQARGFDNCKLAIDSCRKCTPNHDNGSIHCHCRDLDLERVMDHPEQRLPLDVARLHLHHRGPEVRAEFQYTPVQVRVQLHGVELLSEYSNTRCWVTSPKLSGCYRCTAGAVFEAKCQTDHGTALAKVKCADGTLFALHCGDNGTTTAESIPFDRAEVFTECRVKCPAGATTFRLQGELAFLPKQQQFGFGQRESRGGRLEQGGGFSFGGHLIWDASRAQDGCSHSANAPTSRNSTNSSTQFPLVEGKENCSKNASTGCCSSE</sequence>